<keyword evidence="2" id="KW-0789">Thiol protease inhibitor</keyword>
<evidence type="ECO:0000313" key="6">
    <source>
        <dbReference type="Proteomes" id="UP000029393"/>
    </source>
</evidence>
<name>A0A091BNH2_9GAMM</name>
<feature type="domain" description="Proteinase inhibitor I42 chagasin" evidence="4">
    <location>
        <begin position="75"/>
        <end position="170"/>
    </location>
</feature>
<evidence type="ECO:0000259" key="4">
    <source>
        <dbReference type="Pfam" id="PF09394"/>
    </source>
</evidence>
<evidence type="ECO:0000256" key="1">
    <source>
        <dbReference type="ARBA" id="ARBA00022690"/>
    </source>
</evidence>
<accession>A0A091BNH2</accession>
<dbReference type="Gene3D" id="2.60.40.2020">
    <property type="match status" value="1"/>
</dbReference>
<dbReference type="RefSeq" id="WP_034212647.1">
    <property type="nucleotide sequence ID" value="NZ_AVCK01000022.1"/>
</dbReference>
<dbReference type="PROSITE" id="PS51318">
    <property type="entry name" value="TAT"/>
    <property type="match status" value="1"/>
</dbReference>
<keyword evidence="6" id="KW-1185">Reference proteome</keyword>
<sequence length="176" mass="17880">MNARRTGLGGSLAALVAAAIPMGIPAAPGGAAWAAPVAAIGANPVRPHSAEPAAQGTAASPLRLSAADSGRAMRLPVGTVLRVELDANYSTGSEWQRRDAFGAVLDSVPCEGLVREPLVKAGEPAPPVGTGSTARYCFRAAAPGRAFLYLFYGRAWQPESSPLGSFSLDVTVTPAA</sequence>
<dbReference type="InterPro" id="IPR018990">
    <property type="entry name" value="Prot_inh_I42_chagasin"/>
</dbReference>
<dbReference type="GO" id="GO:0004869">
    <property type="term" value="F:cysteine-type endopeptidase inhibitor activity"/>
    <property type="evidence" value="ECO:0007669"/>
    <property type="project" value="UniProtKB-KW"/>
</dbReference>
<gene>
    <name evidence="5" type="ORF">N787_02630</name>
</gene>
<dbReference type="InterPro" id="IPR006311">
    <property type="entry name" value="TAT_signal"/>
</dbReference>
<comment type="caution">
    <text evidence="5">The sequence shown here is derived from an EMBL/GenBank/DDBJ whole genome shotgun (WGS) entry which is preliminary data.</text>
</comment>
<dbReference type="Pfam" id="PF09394">
    <property type="entry name" value="Inhibitor_I42"/>
    <property type="match status" value="1"/>
</dbReference>
<evidence type="ECO:0000313" key="5">
    <source>
        <dbReference type="EMBL" id="KFN45860.1"/>
    </source>
</evidence>
<evidence type="ECO:0000256" key="2">
    <source>
        <dbReference type="ARBA" id="ARBA00022704"/>
    </source>
</evidence>
<dbReference type="PATRIC" id="fig|1384056.3.peg.1645"/>
<evidence type="ECO:0000256" key="3">
    <source>
        <dbReference type="SAM" id="SignalP"/>
    </source>
</evidence>
<feature type="chain" id="PRO_5001869914" description="Proteinase inhibitor I42 chagasin domain-containing protein" evidence="3">
    <location>
        <begin position="27"/>
        <end position="176"/>
    </location>
</feature>
<dbReference type="eggNOG" id="COG5513">
    <property type="taxonomic scope" value="Bacteria"/>
</dbReference>
<keyword evidence="3" id="KW-0732">Signal</keyword>
<dbReference type="EMBL" id="AVCK01000022">
    <property type="protein sequence ID" value="KFN45860.1"/>
    <property type="molecule type" value="Genomic_DNA"/>
</dbReference>
<keyword evidence="1" id="KW-0646">Protease inhibitor</keyword>
<organism evidence="5 6">
    <name type="scientific">Arenimonas metalli CF5-1</name>
    <dbReference type="NCBI Taxonomy" id="1384056"/>
    <lineage>
        <taxon>Bacteria</taxon>
        <taxon>Pseudomonadati</taxon>
        <taxon>Pseudomonadota</taxon>
        <taxon>Gammaproteobacteria</taxon>
        <taxon>Lysobacterales</taxon>
        <taxon>Lysobacteraceae</taxon>
        <taxon>Arenimonas</taxon>
    </lineage>
</organism>
<dbReference type="SUPFAM" id="SSF141066">
    <property type="entry name" value="ICP-like"/>
    <property type="match status" value="1"/>
</dbReference>
<dbReference type="OrthoDB" id="670336at2"/>
<dbReference type="InterPro" id="IPR036331">
    <property type="entry name" value="Chagasin-like_sf"/>
</dbReference>
<dbReference type="STRING" id="1384056.N787_02630"/>
<protein>
    <recommendedName>
        <fullName evidence="4">Proteinase inhibitor I42 chagasin domain-containing protein</fullName>
    </recommendedName>
</protein>
<dbReference type="Proteomes" id="UP000029393">
    <property type="component" value="Unassembled WGS sequence"/>
</dbReference>
<dbReference type="AlphaFoldDB" id="A0A091BNH2"/>
<reference evidence="5 6" key="1">
    <citation type="submission" date="2013-09" db="EMBL/GenBank/DDBJ databases">
        <title>Genome sequencing of Arenimonas metalli.</title>
        <authorList>
            <person name="Chen F."/>
            <person name="Wang G."/>
        </authorList>
    </citation>
    <scope>NUCLEOTIDE SEQUENCE [LARGE SCALE GENOMIC DNA]</scope>
    <source>
        <strain evidence="5 6">CF5-1</strain>
    </source>
</reference>
<proteinExistence type="predicted"/>
<feature type="signal peptide" evidence="3">
    <location>
        <begin position="1"/>
        <end position="26"/>
    </location>
</feature>